<dbReference type="EMBL" id="BT125920">
    <property type="protein sequence ID" value="ADX35899.1"/>
    <property type="molecule type" value="mRNA"/>
</dbReference>
<evidence type="ECO:0000313" key="1">
    <source>
        <dbReference type="EMBL" id="ADX35899.1"/>
    </source>
</evidence>
<protein>
    <submittedName>
        <fullName evidence="1">MIP29004p</fullName>
    </submittedName>
</protein>
<dbReference type="AlphaFoldDB" id="E8NH44"/>
<name>E8NH44_DROME</name>
<sequence length="57" mass="6691">MPSTTPLPIRLWCPELEHSRCARTTSWSPSRTPSRASPAWQCRPLPMPCWSFPRRWP</sequence>
<gene>
    <name evidence="1" type="primary">Tcp-1zeta-RA</name>
</gene>
<reference evidence="1" key="1">
    <citation type="submission" date="2011-02" db="EMBL/GenBank/DDBJ databases">
        <authorList>
            <person name="Carlson J."/>
            <person name="Booth B."/>
            <person name="Frise E."/>
            <person name="Sandler J."/>
            <person name="Wan K."/>
            <person name="Yu C."/>
            <person name="Celniker S."/>
        </authorList>
    </citation>
    <scope>NUCLEOTIDE SEQUENCE</scope>
</reference>
<organism evidence="1">
    <name type="scientific">Drosophila melanogaster</name>
    <name type="common">Fruit fly</name>
    <dbReference type="NCBI Taxonomy" id="7227"/>
    <lineage>
        <taxon>Eukaryota</taxon>
        <taxon>Metazoa</taxon>
        <taxon>Ecdysozoa</taxon>
        <taxon>Arthropoda</taxon>
        <taxon>Hexapoda</taxon>
        <taxon>Insecta</taxon>
        <taxon>Pterygota</taxon>
        <taxon>Neoptera</taxon>
        <taxon>Endopterygota</taxon>
        <taxon>Diptera</taxon>
        <taxon>Brachycera</taxon>
        <taxon>Muscomorpha</taxon>
        <taxon>Ephydroidea</taxon>
        <taxon>Drosophilidae</taxon>
        <taxon>Drosophila</taxon>
        <taxon>Sophophora</taxon>
    </lineage>
</organism>
<accession>E8NH44</accession>
<proteinExistence type="evidence at transcript level"/>